<reference evidence="1 2" key="1">
    <citation type="submission" date="2023-08" db="EMBL/GenBank/DDBJ databases">
        <title>Pathogen: clinical or host-associated sample.</title>
        <authorList>
            <person name="Hergert J."/>
            <person name="Casey R."/>
            <person name="Wagner J."/>
            <person name="Young E.L."/>
            <person name="Oakeson K.F."/>
        </authorList>
    </citation>
    <scope>NUCLEOTIDE SEQUENCE [LARGE SCALE GENOMIC DNA]</scope>
    <source>
        <strain evidence="1 2">UPHL-collab-2</strain>
        <plasmid evidence="1 2">unnamed1</plasmid>
    </source>
</reference>
<accession>A0ABY9KBK5</accession>
<dbReference type="PANTHER" id="PTHR43611:SF3">
    <property type="entry name" value="FLAVIN MONONUCLEOTIDE HYDROLASE 1, CHLOROPLATIC"/>
    <property type="match status" value="1"/>
</dbReference>
<keyword evidence="1" id="KW-0614">Plasmid</keyword>
<dbReference type="PANTHER" id="PTHR43611">
    <property type="entry name" value="ALPHA-D-GLUCOSE 1-PHOSPHATE PHOSPHATASE"/>
    <property type="match status" value="1"/>
</dbReference>
<dbReference type="InterPro" id="IPR006439">
    <property type="entry name" value="HAD-SF_hydro_IA"/>
</dbReference>
<protein>
    <submittedName>
        <fullName evidence="1">HAD-IA family hydrolase</fullName>
    </submittedName>
</protein>
<dbReference type="RefSeq" id="WP_306161443.1">
    <property type="nucleotide sequence ID" value="NZ_CP132315.1"/>
</dbReference>
<dbReference type="SFLD" id="SFLDS00003">
    <property type="entry name" value="Haloacid_Dehalogenase"/>
    <property type="match status" value="1"/>
</dbReference>
<dbReference type="GO" id="GO:0016787">
    <property type="term" value="F:hydrolase activity"/>
    <property type="evidence" value="ECO:0007669"/>
    <property type="project" value="UniProtKB-KW"/>
</dbReference>
<name>A0ABY9KBK5_9HYPH</name>
<organism evidence="1 2">
    <name type="scientific">Shinella oryzae</name>
    <dbReference type="NCBI Taxonomy" id="2871820"/>
    <lineage>
        <taxon>Bacteria</taxon>
        <taxon>Pseudomonadati</taxon>
        <taxon>Pseudomonadota</taxon>
        <taxon>Alphaproteobacteria</taxon>
        <taxon>Hyphomicrobiales</taxon>
        <taxon>Rhizobiaceae</taxon>
        <taxon>Shinella</taxon>
    </lineage>
</organism>
<dbReference type="NCBIfam" id="TIGR01509">
    <property type="entry name" value="HAD-SF-IA-v3"/>
    <property type="match status" value="1"/>
</dbReference>
<dbReference type="Proteomes" id="UP001225788">
    <property type="component" value="Plasmid unnamed1"/>
</dbReference>
<dbReference type="SUPFAM" id="SSF56784">
    <property type="entry name" value="HAD-like"/>
    <property type="match status" value="1"/>
</dbReference>
<dbReference type="EMBL" id="CP132315">
    <property type="protein sequence ID" value="WLS05011.1"/>
    <property type="molecule type" value="Genomic_DNA"/>
</dbReference>
<sequence>MPLIKALMIDVDGVLVCGRPSDGRPWASTIEEDLGVSVADLQREFFSPYWDEIVLGRAALIDHLQPVLSKIAPHLSYDDFIAYWFENDARLNTELLGELHQQRAAGKRVYLATNQEHVRAAHLVEALGLGSHCDGIYYSAALASRKPDQAFFEKAAGLSGFPPSQLLLVDDTTANIDAARSCGWNAIQWHEESSLSAALAQIDAAGPQTTG</sequence>
<evidence type="ECO:0000313" key="1">
    <source>
        <dbReference type="EMBL" id="WLS05011.1"/>
    </source>
</evidence>
<geneLocation type="plasmid" evidence="1 2">
    <name>unnamed1</name>
</geneLocation>
<dbReference type="Pfam" id="PF00702">
    <property type="entry name" value="Hydrolase"/>
    <property type="match status" value="1"/>
</dbReference>
<keyword evidence="2" id="KW-1185">Reference proteome</keyword>
<evidence type="ECO:0000313" key="2">
    <source>
        <dbReference type="Proteomes" id="UP001225788"/>
    </source>
</evidence>
<gene>
    <name evidence="1" type="ORF">Q9315_22825</name>
</gene>
<dbReference type="Gene3D" id="3.40.50.1000">
    <property type="entry name" value="HAD superfamily/HAD-like"/>
    <property type="match status" value="1"/>
</dbReference>
<keyword evidence="1" id="KW-0378">Hydrolase</keyword>
<dbReference type="InterPro" id="IPR023214">
    <property type="entry name" value="HAD_sf"/>
</dbReference>
<proteinExistence type="predicted"/>
<dbReference type="SFLD" id="SFLDG01129">
    <property type="entry name" value="C1.5:_HAD__Beta-PGM__Phosphata"/>
    <property type="match status" value="1"/>
</dbReference>
<dbReference type="InterPro" id="IPR036412">
    <property type="entry name" value="HAD-like_sf"/>
</dbReference>